<accession>A0AA38MTE2</accession>
<feature type="region of interest" description="Disordered" evidence="1">
    <location>
        <begin position="93"/>
        <end position="138"/>
    </location>
</feature>
<dbReference type="AlphaFoldDB" id="A0AA38MTE2"/>
<dbReference type="EMBL" id="JANVFO010000029">
    <property type="protein sequence ID" value="KAJ3731579.1"/>
    <property type="molecule type" value="Genomic_DNA"/>
</dbReference>
<sequence length="138" mass="14440">MLLGREPGVVSAKQKVEHGGITSIAGHGSLGQKSLTHTYGEVAASAGWWVRMEWMGELVVMTKASEKDGITKYFVNRLSIHLDLLTLVNFTGRPAQRGGERHNTTDTPSPLTSSNSTGASGLSSSTSTSGAGTSAIPI</sequence>
<gene>
    <name evidence="2" type="ORF">DFJ43DRAFT_1155244</name>
</gene>
<protein>
    <submittedName>
        <fullName evidence="2">Uncharacterized protein</fullName>
    </submittedName>
</protein>
<proteinExistence type="predicted"/>
<name>A0AA38MTE2_9AGAR</name>
<comment type="caution">
    <text evidence="2">The sequence shown here is derived from an EMBL/GenBank/DDBJ whole genome shotgun (WGS) entry which is preliminary data.</text>
</comment>
<evidence type="ECO:0000313" key="3">
    <source>
        <dbReference type="Proteomes" id="UP001176059"/>
    </source>
</evidence>
<evidence type="ECO:0000313" key="2">
    <source>
        <dbReference type="EMBL" id="KAJ3731579.1"/>
    </source>
</evidence>
<reference evidence="2" key="2">
    <citation type="journal article" date="2023" name="Proc. Natl. Acad. Sci. U.S.A.">
        <title>A global phylogenomic analysis of the shiitake genus Lentinula.</title>
        <authorList>
            <person name="Sierra-Patev S."/>
            <person name="Min B."/>
            <person name="Naranjo-Ortiz M."/>
            <person name="Looney B."/>
            <person name="Konkel Z."/>
            <person name="Slot J.C."/>
            <person name="Sakamoto Y."/>
            <person name="Steenwyk J.L."/>
            <person name="Rokas A."/>
            <person name="Carro J."/>
            <person name="Camarero S."/>
            <person name="Ferreira P."/>
            <person name="Molpeceres G."/>
            <person name="Ruiz-Duenas F.J."/>
            <person name="Serrano A."/>
            <person name="Henrissat B."/>
            <person name="Drula E."/>
            <person name="Hughes K.W."/>
            <person name="Mata J.L."/>
            <person name="Ishikawa N.K."/>
            <person name="Vargas-Isla R."/>
            <person name="Ushijima S."/>
            <person name="Smith C.A."/>
            <person name="Donoghue J."/>
            <person name="Ahrendt S."/>
            <person name="Andreopoulos W."/>
            <person name="He G."/>
            <person name="LaButti K."/>
            <person name="Lipzen A."/>
            <person name="Ng V."/>
            <person name="Riley R."/>
            <person name="Sandor L."/>
            <person name="Barry K."/>
            <person name="Martinez A.T."/>
            <person name="Xiao Y."/>
            <person name="Gibbons J.G."/>
            <person name="Terashima K."/>
            <person name="Grigoriev I.V."/>
            <person name="Hibbett D."/>
        </authorList>
    </citation>
    <scope>NUCLEOTIDE SEQUENCE</scope>
    <source>
        <strain evidence="2">ET3784</strain>
    </source>
</reference>
<evidence type="ECO:0000256" key="1">
    <source>
        <dbReference type="SAM" id="MobiDB-lite"/>
    </source>
</evidence>
<dbReference type="Proteomes" id="UP001176059">
    <property type="component" value="Unassembled WGS sequence"/>
</dbReference>
<reference evidence="2" key="1">
    <citation type="submission" date="2022-08" db="EMBL/GenBank/DDBJ databases">
        <authorList>
            <consortium name="DOE Joint Genome Institute"/>
            <person name="Min B."/>
            <person name="Sierra-Patev S."/>
            <person name="Naranjo-Ortiz M."/>
            <person name="Looney B."/>
            <person name="Konkel Z."/>
            <person name="Slot J.C."/>
            <person name="Sakamoto Y."/>
            <person name="Steenwyk J.L."/>
            <person name="Rokas A."/>
            <person name="Carro J."/>
            <person name="Camarero S."/>
            <person name="Ferreira P."/>
            <person name="Molpeceres G."/>
            <person name="Ruiz-duenas F.J."/>
            <person name="Serrano A."/>
            <person name="Henrissat B."/>
            <person name="Drula E."/>
            <person name="Hughes K.W."/>
            <person name="Mata J.L."/>
            <person name="Ishikawa N.K."/>
            <person name="Vargas-Isla R."/>
            <person name="Ushijima S."/>
            <person name="Smith C.A."/>
            <person name="Ahrendt S."/>
            <person name="Andreopoulos W."/>
            <person name="He G."/>
            <person name="LaButti K."/>
            <person name="Lipzen A."/>
            <person name="Ng V."/>
            <person name="Riley R."/>
            <person name="Sandor L."/>
            <person name="Barry K."/>
            <person name="Martinez A.T."/>
            <person name="Xiao Y."/>
            <person name="Gibbons J.G."/>
            <person name="Terashima K."/>
            <person name="Hibbett D.S."/>
            <person name="Grigoriev I.V."/>
        </authorList>
    </citation>
    <scope>NUCLEOTIDE SEQUENCE</scope>
    <source>
        <strain evidence="2">ET3784</strain>
    </source>
</reference>
<feature type="compositionally biased region" description="Low complexity" evidence="1">
    <location>
        <begin position="112"/>
        <end position="138"/>
    </location>
</feature>
<organism evidence="2 3">
    <name type="scientific">Lentinula guzmanii</name>
    <dbReference type="NCBI Taxonomy" id="2804957"/>
    <lineage>
        <taxon>Eukaryota</taxon>
        <taxon>Fungi</taxon>
        <taxon>Dikarya</taxon>
        <taxon>Basidiomycota</taxon>
        <taxon>Agaricomycotina</taxon>
        <taxon>Agaricomycetes</taxon>
        <taxon>Agaricomycetidae</taxon>
        <taxon>Agaricales</taxon>
        <taxon>Marasmiineae</taxon>
        <taxon>Omphalotaceae</taxon>
        <taxon>Lentinula</taxon>
    </lineage>
</organism>
<keyword evidence="3" id="KW-1185">Reference proteome</keyword>